<name>A0ABX4JJ04_9HYPH</name>
<organism evidence="2 3">
    <name type="scientific">Rhizobium hidalgonense</name>
    <dbReference type="NCBI Taxonomy" id="1538159"/>
    <lineage>
        <taxon>Bacteria</taxon>
        <taxon>Pseudomonadati</taxon>
        <taxon>Pseudomonadota</taxon>
        <taxon>Alphaproteobacteria</taxon>
        <taxon>Hyphomicrobiales</taxon>
        <taxon>Rhizobiaceae</taxon>
        <taxon>Rhizobium/Agrobacterium group</taxon>
        <taxon>Rhizobium</taxon>
    </lineage>
</organism>
<accession>A0ABX4JJ04</accession>
<proteinExistence type="predicted"/>
<evidence type="ECO:0000313" key="2">
    <source>
        <dbReference type="EMBL" id="PDT20033.1"/>
    </source>
</evidence>
<comment type="caution">
    <text evidence="2">The sequence shown here is derived from an EMBL/GenBank/DDBJ whole genome shotgun (WGS) entry which is preliminary data.</text>
</comment>
<gene>
    <name evidence="2" type="ORF">CO674_29735</name>
</gene>
<feature type="region of interest" description="Disordered" evidence="1">
    <location>
        <begin position="98"/>
        <end position="120"/>
    </location>
</feature>
<protein>
    <submittedName>
        <fullName evidence="2">Uncharacterized protein</fullName>
    </submittedName>
</protein>
<evidence type="ECO:0000256" key="1">
    <source>
        <dbReference type="SAM" id="MobiDB-lite"/>
    </source>
</evidence>
<sequence length="120" mass="12364">MSVSVRKNPGTAFCRLRKPPGSRILMRITSRVLVPGHGAELRKSAHDAPAEGTGLTSTDPAFFDTADLAEGSGFGNGIARADHGIPSGASRRIEGGYAVSSGEHDPIESKIASFGASDGD</sequence>
<keyword evidence="3" id="KW-1185">Reference proteome</keyword>
<dbReference type="EMBL" id="NWSY01000031">
    <property type="protein sequence ID" value="PDT20033.1"/>
    <property type="molecule type" value="Genomic_DNA"/>
</dbReference>
<dbReference type="Proteomes" id="UP000219914">
    <property type="component" value="Unassembled WGS sequence"/>
</dbReference>
<evidence type="ECO:0000313" key="3">
    <source>
        <dbReference type="Proteomes" id="UP000219914"/>
    </source>
</evidence>
<reference evidence="2 3" key="1">
    <citation type="submission" date="2017-09" db="EMBL/GenBank/DDBJ databases">
        <title>Comparative genomics of rhizobia isolated from Phaseolus vulgaris in China.</title>
        <authorList>
            <person name="Tong W."/>
        </authorList>
    </citation>
    <scope>NUCLEOTIDE SEQUENCE [LARGE SCALE GENOMIC DNA]</scope>
    <source>
        <strain evidence="2 3">FH14</strain>
    </source>
</reference>